<evidence type="ECO:0000256" key="2">
    <source>
        <dbReference type="ARBA" id="ARBA00023015"/>
    </source>
</evidence>
<comment type="caution">
    <text evidence="8">The sequence shown here is derived from an EMBL/GenBank/DDBJ whole genome shotgun (WGS) entry which is preliminary data.</text>
</comment>
<dbReference type="InterPro" id="IPR036388">
    <property type="entry name" value="WH-like_DNA-bd_sf"/>
</dbReference>
<evidence type="ECO:0000256" key="5">
    <source>
        <dbReference type="ARBA" id="ARBA00023163"/>
    </source>
</evidence>
<dbReference type="InterPro" id="IPR007627">
    <property type="entry name" value="RNA_pol_sigma70_r2"/>
</dbReference>
<dbReference type="SUPFAM" id="SSF88946">
    <property type="entry name" value="Sigma2 domain of RNA polymerase sigma factors"/>
    <property type="match status" value="1"/>
</dbReference>
<dbReference type="Proteomes" id="UP000050326">
    <property type="component" value="Unassembled WGS sequence"/>
</dbReference>
<sequence>MRHASYLTGSTAAAEDIAQETFIRLYNHCETIENVGAWLSRVASNLAYNYIRNERARIKKLPEIDNKEHNVISLEDIVVRDYEIRTTRKILERLSSRDRMCLLLKFSGYKYNEISEITGIEKNSVGKILSRAQEKFKKIYLREVHD</sequence>
<evidence type="ECO:0000313" key="8">
    <source>
        <dbReference type="EMBL" id="KPU42500.1"/>
    </source>
</evidence>
<evidence type="ECO:0000256" key="4">
    <source>
        <dbReference type="ARBA" id="ARBA00023125"/>
    </source>
</evidence>
<feature type="domain" description="RNA polymerase sigma-70 region 2" evidence="6">
    <location>
        <begin position="2"/>
        <end position="55"/>
    </location>
</feature>
<dbReference type="PANTHER" id="PTHR43133">
    <property type="entry name" value="RNA POLYMERASE ECF-TYPE SIGMA FACTO"/>
    <property type="match status" value="1"/>
</dbReference>
<protein>
    <submittedName>
        <fullName evidence="8">RNA polymerase sigma factor SigM</fullName>
    </submittedName>
</protein>
<keyword evidence="5" id="KW-0804">Transcription</keyword>
<evidence type="ECO:0000259" key="7">
    <source>
        <dbReference type="Pfam" id="PF08281"/>
    </source>
</evidence>
<dbReference type="Gene3D" id="1.10.1740.10">
    <property type="match status" value="1"/>
</dbReference>
<keyword evidence="4" id="KW-0238">DNA-binding</keyword>
<dbReference type="SUPFAM" id="SSF88659">
    <property type="entry name" value="Sigma3 and sigma4 domains of RNA polymerase sigma factors"/>
    <property type="match status" value="1"/>
</dbReference>
<dbReference type="Pfam" id="PF08281">
    <property type="entry name" value="Sigma70_r4_2"/>
    <property type="match status" value="1"/>
</dbReference>
<dbReference type="Pfam" id="PF04542">
    <property type="entry name" value="Sigma70_r2"/>
    <property type="match status" value="1"/>
</dbReference>
<dbReference type="Gene3D" id="1.10.10.10">
    <property type="entry name" value="Winged helix-like DNA-binding domain superfamily/Winged helix DNA-binding domain"/>
    <property type="match status" value="1"/>
</dbReference>
<dbReference type="InterPro" id="IPR014284">
    <property type="entry name" value="RNA_pol_sigma-70_dom"/>
</dbReference>
<accession>A0A0P8WW68</accession>
<evidence type="ECO:0000313" key="9">
    <source>
        <dbReference type="Proteomes" id="UP000050326"/>
    </source>
</evidence>
<dbReference type="AlphaFoldDB" id="A0A0P8WW68"/>
<dbReference type="GO" id="GO:0016987">
    <property type="term" value="F:sigma factor activity"/>
    <property type="evidence" value="ECO:0007669"/>
    <property type="project" value="UniProtKB-KW"/>
</dbReference>
<comment type="similarity">
    <text evidence="1">Belongs to the sigma-70 factor family. ECF subfamily.</text>
</comment>
<dbReference type="STRING" id="36849.OXPF_42850"/>
<evidence type="ECO:0000256" key="3">
    <source>
        <dbReference type="ARBA" id="ARBA00023082"/>
    </source>
</evidence>
<organism evidence="8 9">
    <name type="scientific">Oxobacter pfennigii</name>
    <dbReference type="NCBI Taxonomy" id="36849"/>
    <lineage>
        <taxon>Bacteria</taxon>
        <taxon>Bacillati</taxon>
        <taxon>Bacillota</taxon>
        <taxon>Clostridia</taxon>
        <taxon>Eubacteriales</taxon>
        <taxon>Clostridiaceae</taxon>
        <taxon>Oxobacter</taxon>
    </lineage>
</organism>
<dbReference type="InterPro" id="IPR013325">
    <property type="entry name" value="RNA_pol_sigma_r2"/>
</dbReference>
<proteinExistence type="inferred from homology"/>
<keyword evidence="9" id="KW-1185">Reference proteome</keyword>
<dbReference type="InterPro" id="IPR013249">
    <property type="entry name" value="RNA_pol_sigma70_r4_t2"/>
</dbReference>
<dbReference type="InterPro" id="IPR013324">
    <property type="entry name" value="RNA_pol_sigma_r3/r4-like"/>
</dbReference>
<keyword evidence="2" id="KW-0805">Transcription regulation</keyword>
<dbReference type="GO" id="GO:0003677">
    <property type="term" value="F:DNA binding"/>
    <property type="evidence" value="ECO:0007669"/>
    <property type="project" value="UniProtKB-KW"/>
</dbReference>
<keyword evidence="3" id="KW-0731">Sigma factor</keyword>
<dbReference type="GO" id="GO:0006352">
    <property type="term" value="P:DNA-templated transcription initiation"/>
    <property type="evidence" value="ECO:0007669"/>
    <property type="project" value="InterPro"/>
</dbReference>
<dbReference type="InterPro" id="IPR039425">
    <property type="entry name" value="RNA_pol_sigma-70-like"/>
</dbReference>
<gene>
    <name evidence="8" type="primary">sigM_4</name>
    <name evidence="8" type="ORF">OXPF_42850</name>
</gene>
<feature type="domain" description="RNA polymerase sigma factor 70 region 4 type 2" evidence="7">
    <location>
        <begin position="88"/>
        <end position="132"/>
    </location>
</feature>
<dbReference type="NCBIfam" id="TIGR02937">
    <property type="entry name" value="sigma70-ECF"/>
    <property type="match status" value="1"/>
</dbReference>
<reference evidence="8 9" key="1">
    <citation type="submission" date="2015-09" db="EMBL/GenBank/DDBJ databases">
        <title>Genome sequence of Oxobacter pfennigii DSM 3222.</title>
        <authorList>
            <person name="Poehlein A."/>
            <person name="Bengelsdorf F.R."/>
            <person name="Schiel-Bengelsdorf B."/>
            <person name="Duerre P."/>
            <person name="Daniel R."/>
        </authorList>
    </citation>
    <scope>NUCLEOTIDE SEQUENCE [LARGE SCALE GENOMIC DNA]</scope>
    <source>
        <strain evidence="8 9">DSM 3222</strain>
    </source>
</reference>
<dbReference type="EMBL" id="LKET01000068">
    <property type="protein sequence ID" value="KPU42500.1"/>
    <property type="molecule type" value="Genomic_DNA"/>
</dbReference>
<evidence type="ECO:0000256" key="1">
    <source>
        <dbReference type="ARBA" id="ARBA00010641"/>
    </source>
</evidence>
<evidence type="ECO:0000259" key="6">
    <source>
        <dbReference type="Pfam" id="PF04542"/>
    </source>
</evidence>
<dbReference type="PANTHER" id="PTHR43133:SF8">
    <property type="entry name" value="RNA POLYMERASE SIGMA FACTOR HI_1459-RELATED"/>
    <property type="match status" value="1"/>
</dbReference>
<name>A0A0P8WW68_9CLOT</name>